<dbReference type="AlphaFoldDB" id="A0A0H5NZK3"/>
<reference evidence="3" key="1">
    <citation type="submission" date="2015-03" db="EMBL/GenBank/DDBJ databases">
        <authorList>
            <consortium name="Pathogen Informatics"/>
        </authorList>
    </citation>
    <scope>NUCLEOTIDE SEQUENCE [LARGE SCALE GENOMIC DNA]</scope>
    <source>
        <strain evidence="3">NCTC11134</strain>
        <plasmid evidence="3">2</plasmid>
    </source>
</reference>
<evidence type="ECO:0000313" key="2">
    <source>
        <dbReference type="EMBL" id="CRY81085.1"/>
    </source>
</evidence>
<protein>
    <submittedName>
        <fullName evidence="2">Uncharacterized protein</fullName>
    </submittedName>
</protein>
<dbReference type="Proteomes" id="UP000057820">
    <property type="component" value="Plasmid 2"/>
</dbReference>
<name>A0A0H5NZK3_NOCFR</name>
<organism evidence="2 3">
    <name type="scientific">Nocardia farcinica</name>
    <dbReference type="NCBI Taxonomy" id="37329"/>
    <lineage>
        <taxon>Bacteria</taxon>
        <taxon>Bacillati</taxon>
        <taxon>Actinomycetota</taxon>
        <taxon>Actinomycetes</taxon>
        <taxon>Mycobacteriales</taxon>
        <taxon>Nocardiaceae</taxon>
        <taxon>Nocardia</taxon>
    </lineage>
</organism>
<sequence length="112" mass="11539">MAQGRVQSHMNEIGYSFGTGDGEVHHWSSPADLDLAGTGALDAVCLDFDGDGLADDALWETGGEYPVPQAGPPDGFAGLDPVVLDDIGRLADQRPDRAAGVPPSPPSVPWAG</sequence>
<accession>A0A0H5NZK3</accession>
<geneLocation type="plasmid" evidence="2">
    <name>2</name>
</geneLocation>
<gene>
    <name evidence="2" type="ORF">ERS450000_04211</name>
</gene>
<feature type="compositionally biased region" description="Pro residues" evidence="1">
    <location>
        <begin position="102"/>
        <end position="112"/>
    </location>
</feature>
<proteinExistence type="predicted"/>
<evidence type="ECO:0000313" key="3">
    <source>
        <dbReference type="Proteomes" id="UP000057820"/>
    </source>
</evidence>
<dbReference type="EMBL" id="LN868939">
    <property type="protein sequence ID" value="CRY81085.1"/>
    <property type="molecule type" value="Genomic_DNA"/>
</dbReference>
<keyword evidence="2" id="KW-0614">Plasmid</keyword>
<dbReference type="KEGG" id="nfr:ERS450000_04211"/>
<feature type="region of interest" description="Disordered" evidence="1">
    <location>
        <begin position="90"/>
        <end position="112"/>
    </location>
</feature>
<evidence type="ECO:0000256" key="1">
    <source>
        <dbReference type="SAM" id="MobiDB-lite"/>
    </source>
</evidence>